<gene>
    <name evidence="1" type="ORF">FC39_GL000880</name>
</gene>
<sequence length="71" mass="8176">MDILNAPTPEEAILAKIGKWIFSSYITEHKSVTVIFKKDTPKNILNLFQKNTDLFIALTDYKVNKTYEIAK</sequence>
<dbReference type="EMBL" id="AZGI01000028">
    <property type="protein sequence ID" value="KRM40143.1"/>
    <property type="molecule type" value="Genomic_DNA"/>
</dbReference>
<comment type="caution">
    <text evidence="1">The sequence shown here is derived from an EMBL/GenBank/DDBJ whole genome shotgun (WGS) entry which is preliminary data.</text>
</comment>
<evidence type="ECO:0000313" key="2">
    <source>
        <dbReference type="Proteomes" id="UP000051223"/>
    </source>
</evidence>
<dbReference type="AlphaFoldDB" id="A0A0R1YCX3"/>
<protein>
    <submittedName>
        <fullName evidence="1">Uncharacterized protein</fullName>
    </submittedName>
</protein>
<reference evidence="1 2" key="1">
    <citation type="journal article" date="2015" name="Genome Announc.">
        <title>Expanding the biotechnology potential of lactobacilli through comparative genomics of 213 strains and associated genera.</title>
        <authorList>
            <person name="Sun Z."/>
            <person name="Harris H.M."/>
            <person name="McCann A."/>
            <person name="Guo C."/>
            <person name="Argimon S."/>
            <person name="Zhang W."/>
            <person name="Yang X."/>
            <person name="Jeffery I.B."/>
            <person name="Cooney J.C."/>
            <person name="Kagawa T.F."/>
            <person name="Liu W."/>
            <person name="Song Y."/>
            <person name="Salvetti E."/>
            <person name="Wrobel A."/>
            <person name="Rasinkangas P."/>
            <person name="Parkhill J."/>
            <person name="Rea M.C."/>
            <person name="O'Sullivan O."/>
            <person name="Ritari J."/>
            <person name="Douillard F.P."/>
            <person name="Paul Ross R."/>
            <person name="Yang R."/>
            <person name="Briner A.E."/>
            <person name="Felis G.E."/>
            <person name="de Vos W.M."/>
            <person name="Barrangou R."/>
            <person name="Klaenhammer T.R."/>
            <person name="Caufield P.W."/>
            <person name="Cui Y."/>
            <person name="Zhang H."/>
            <person name="O'Toole P.W."/>
        </authorList>
    </citation>
    <scope>NUCLEOTIDE SEQUENCE [LARGE SCALE GENOMIC DNA]</scope>
    <source>
        <strain evidence="1 2">DSM 5661</strain>
    </source>
</reference>
<keyword evidence="2" id="KW-1185">Reference proteome</keyword>
<proteinExistence type="predicted"/>
<name>A0A0R1YCX3_9LACO</name>
<accession>A0A0R1YCX3</accession>
<dbReference type="eggNOG" id="ENOG5030AY5">
    <property type="taxonomic scope" value="Bacteria"/>
</dbReference>
<dbReference type="Proteomes" id="UP000051223">
    <property type="component" value="Unassembled WGS sequence"/>
</dbReference>
<evidence type="ECO:0000313" key="1">
    <source>
        <dbReference type="EMBL" id="KRM40143.1"/>
    </source>
</evidence>
<organism evidence="1 2">
    <name type="scientific">Lactobacillus hamsteri DSM 5661 = JCM 6256</name>
    <dbReference type="NCBI Taxonomy" id="1423754"/>
    <lineage>
        <taxon>Bacteria</taxon>
        <taxon>Bacillati</taxon>
        <taxon>Bacillota</taxon>
        <taxon>Bacilli</taxon>
        <taxon>Lactobacillales</taxon>
        <taxon>Lactobacillaceae</taxon>
        <taxon>Lactobacillus</taxon>
    </lineage>
</organism>
<dbReference type="PATRIC" id="fig|1423754.3.peg.906"/>